<reference evidence="3" key="1">
    <citation type="journal article" date="2019" name="Int. J. Syst. Evol. Microbiol.">
        <title>The Global Catalogue of Microorganisms (GCM) 10K type strain sequencing project: providing services to taxonomists for standard genome sequencing and annotation.</title>
        <authorList>
            <consortium name="The Broad Institute Genomics Platform"/>
            <consortium name="The Broad Institute Genome Sequencing Center for Infectious Disease"/>
            <person name="Wu L."/>
            <person name="Ma J."/>
        </authorList>
    </citation>
    <scope>NUCLEOTIDE SEQUENCE [LARGE SCALE GENOMIC DNA]</scope>
    <source>
        <strain evidence="3">CECT 8551</strain>
    </source>
</reference>
<dbReference type="RefSeq" id="WP_241297450.1">
    <property type="nucleotide sequence ID" value="NZ_JAKZGR010000021.1"/>
</dbReference>
<sequence length="149" mass="17239">MTHCKPKTNTYFALSLVVIILIAGLIYILNEFTNTRAFGLLFYLISAPLITVVTLMLLVKMMAGFKFISFGKEKIITKYPLRGKTNLYDIEDILAWEEEKIIANKKEFRQITVAFIDKSSFTMSNHEHINYDEFVKYLAKKSPKKKVKS</sequence>
<comment type="caution">
    <text evidence="2">The sequence shown here is derived from an EMBL/GenBank/DDBJ whole genome shotgun (WGS) entry which is preliminary data.</text>
</comment>
<organism evidence="2 3">
    <name type="scientific">Belliella kenyensis</name>
    <dbReference type="NCBI Taxonomy" id="1472724"/>
    <lineage>
        <taxon>Bacteria</taxon>
        <taxon>Pseudomonadati</taxon>
        <taxon>Bacteroidota</taxon>
        <taxon>Cytophagia</taxon>
        <taxon>Cytophagales</taxon>
        <taxon>Cyclobacteriaceae</taxon>
        <taxon>Belliella</taxon>
    </lineage>
</organism>
<feature type="transmembrane region" description="Helical" evidence="1">
    <location>
        <begin position="41"/>
        <end position="59"/>
    </location>
</feature>
<keyword evidence="1" id="KW-0812">Transmembrane</keyword>
<proteinExistence type="predicted"/>
<protein>
    <recommendedName>
        <fullName evidence="4">YcxB-like protein</fullName>
    </recommendedName>
</protein>
<gene>
    <name evidence="2" type="ORF">ACFOUP_10995</name>
</gene>
<dbReference type="Proteomes" id="UP001595766">
    <property type="component" value="Unassembled WGS sequence"/>
</dbReference>
<keyword evidence="1" id="KW-0472">Membrane</keyword>
<evidence type="ECO:0000313" key="2">
    <source>
        <dbReference type="EMBL" id="MFC3976901.1"/>
    </source>
</evidence>
<dbReference type="EMBL" id="JBHSAV010000051">
    <property type="protein sequence ID" value="MFC3976901.1"/>
    <property type="molecule type" value="Genomic_DNA"/>
</dbReference>
<accession>A0ABV8EMJ4</accession>
<keyword evidence="1" id="KW-1133">Transmembrane helix</keyword>
<evidence type="ECO:0000256" key="1">
    <source>
        <dbReference type="SAM" id="Phobius"/>
    </source>
</evidence>
<feature type="transmembrane region" description="Helical" evidence="1">
    <location>
        <begin position="12"/>
        <end position="29"/>
    </location>
</feature>
<name>A0ABV8EMJ4_9BACT</name>
<evidence type="ECO:0008006" key="4">
    <source>
        <dbReference type="Google" id="ProtNLM"/>
    </source>
</evidence>
<keyword evidence="3" id="KW-1185">Reference proteome</keyword>
<evidence type="ECO:0000313" key="3">
    <source>
        <dbReference type="Proteomes" id="UP001595766"/>
    </source>
</evidence>